<keyword evidence="5" id="KW-0378">Hydrolase</keyword>
<dbReference type="PROSITE" id="PS50249">
    <property type="entry name" value="MPN"/>
    <property type="match status" value="1"/>
</dbReference>
<dbReference type="InterPro" id="IPR000555">
    <property type="entry name" value="JAMM/MPN+_dom"/>
</dbReference>
<dbReference type="InterPro" id="IPR050242">
    <property type="entry name" value="JAMM_MPN+_peptidase_M67A"/>
</dbReference>
<evidence type="ECO:0000256" key="7">
    <source>
        <dbReference type="ARBA" id="ARBA00023049"/>
    </source>
</evidence>
<keyword evidence="6" id="KW-0862">Zinc</keyword>
<dbReference type="Proteomes" id="UP001235939">
    <property type="component" value="Chromosome 22"/>
</dbReference>
<evidence type="ECO:0000313" key="11">
    <source>
        <dbReference type="Proteomes" id="UP001235939"/>
    </source>
</evidence>
<feature type="coiled-coil region" evidence="8">
    <location>
        <begin position="213"/>
        <end position="247"/>
    </location>
</feature>
<comment type="similarity">
    <text evidence="1">Belongs to the peptidase M67A family. BRCC36 subfamily.</text>
</comment>
<dbReference type="SMART" id="SM00232">
    <property type="entry name" value="JAB_MPN"/>
    <property type="match status" value="1"/>
</dbReference>
<dbReference type="Gene3D" id="3.40.140.10">
    <property type="entry name" value="Cytidine Deaminase, domain 2"/>
    <property type="match status" value="1"/>
</dbReference>
<evidence type="ECO:0000256" key="3">
    <source>
        <dbReference type="ARBA" id="ARBA00022723"/>
    </source>
</evidence>
<evidence type="ECO:0000256" key="2">
    <source>
        <dbReference type="ARBA" id="ARBA00022670"/>
    </source>
</evidence>
<dbReference type="SUPFAM" id="SSF102712">
    <property type="entry name" value="JAB1/MPN domain"/>
    <property type="match status" value="1"/>
</dbReference>
<keyword evidence="8" id="KW-0175">Coiled coil</keyword>
<keyword evidence="3" id="KW-0479">Metal-binding</keyword>
<name>A0ABY6LR08_9ARAC</name>
<organism evidence="10 11">
    <name type="scientific">Cordylochernes scorpioides</name>
    <dbReference type="NCBI Taxonomy" id="51811"/>
    <lineage>
        <taxon>Eukaryota</taxon>
        <taxon>Metazoa</taxon>
        <taxon>Ecdysozoa</taxon>
        <taxon>Arthropoda</taxon>
        <taxon>Chelicerata</taxon>
        <taxon>Arachnida</taxon>
        <taxon>Pseudoscorpiones</taxon>
        <taxon>Cheliferoidea</taxon>
        <taxon>Chernetidae</taxon>
        <taxon>Cordylochernes</taxon>
    </lineage>
</organism>
<evidence type="ECO:0000256" key="1">
    <source>
        <dbReference type="ARBA" id="ARBA00008021"/>
    </source>
</evidence>
<evidence type="ECO:0000256" key="8">
    <source>
        <dbReference type="SAM" id="Coils"/>
    </source>
</evidence>
<evidence type="ECO:0000256" key="6">
    <source>
        <dbReference type="ARBA" id="ARBA00022833"/>
    </source>
</evidence>
<dbReference type="PANTHER" id="PTHR10410">
    <property type="entry name" value="EUKARYOTIC TRANSLATION INITIATION FACTOR 3 -RELATED"/>
    <property type="match status" value="1"/>
</dbReference>
<gene>
    <name evidence="10" type="ORF">LAZ67_22001628</name>
</gene>
<dbReference type="Pfam" id="PF01398">
    <property type="entry name" value="JAB"/>
    <property type="match status" value="1"/>
</dbReference>
<keyword evidence="4" id="KW-0833">Ubl conjugation pathway</keyword>
<proteinExistence type="inferred from homology"/>
<protein>
    <submittedName>
        <fullName evidence="10">BRCC3</fullName>
    </submittedName>
</protein>
<keyword evidence="7" id="KW-0482">Metalloprotease</keyword>
<sequence>MDSGGTTGEHSWVCEQIDESKVAHISAVIMLRRSDKRKDRVEISPEQLSDASTQAERLAQVSSRPMRVLGWYHSHPHITVWPSHVDVQTQAMYQMMDEGFIGIIFSVFNEESITKHGRVQVTCFQSINQSPEGEPPQYMRLEIPLHIVPSSHVSMPCLHALVQLPRILCQEEQDAYSLTCRVPDLDILTKLHNSAVYTKSLCRIAEVISGPLLQCLENRVQQNRAKIKFLTKERELLSQKLKRLSSSSSFT</sequence>
<evidence type="ECO:0000259" key="9">
    <source>
        <dbReference type="PROSITE" id="PS50249"/>
    </source>
</evidence>
<evidence type="ECO:0000256" key="4">
    <source>
        <dbReference type="ARBA" id="ARBA00022786"/>
    </source>
</evidence>
<keyword evidence="2" id="KW-0645">Protease</keyword>
<dbReference type="InterPro" id="IPR040749">
    <property type="entry name" value="BRCC36_C"/>
</dbReference>
<keyword evidence="11" id="KW-1185">Reference proteome</keyword>
<accession>A0ABY6LR08</accession>
<dbReference type="InterPro" id="IPR033860">
    <property type="entry name" value="MPN_BRCC36"/>
</dbReference>
<dbReference type="Pfam" id="PF18110">
    <property type="entry name" value="BRCC36_C"/>
    <property type="match status" value="1"/>
</dbReference>
<dbReference type="CDD" id="cd08068">
    <property type="entry name" value="MPN_BRCC36"/>
    <property type="match status" value="1"/>
</dbReference>
<dbReference type="InterPro" id="IPR037518">
    <property type="entry name" value="MPN"/>
</dbReference>
<dbReference type="EMBL" id="CP092884">
    <property type="protein sequence ID" value="UYV82984.1"/>
    <property type="molecule type" value="Genomic_DNA"/>
</dbReference>
<feature type="domain" description="MPN" evidence="9">
    <location>
        <begin position="1"/>
        <end position="130"/>
    </location>
</feature>
<reference evidence="10 11" key="1">
    <citation type="submission" date="2022-03" db="EMBL/GenBank/DDBJ databases">
        <title>A chromosomal length assembly of Cordylochernes scorpioides.</title>
        <authorList>
            <person name="Zeh D."/>
            <person name="Zeh J."/>
        </authorList>
    </citation>
    <scope>NUCLEOTIDE SEQUENCE [LARGE SCALE GENOMIC DNA]</scope>
    <source>
        <strain evidence="10">IN4F17</strain>
        <tissue evidence="10">Whole Body</tissue>
    </source>
</reference>
<evidence type="ECO:0000313" key="10">
    <source>
        <dbReference type="EMBL" id="UYV82984.1"/>
    </source>
</evidence>
<evidence type="ECO:0000256" key="5">
    <source>
        <dbReference type="ARBA" id="ARBA00022801"/>
    </source>
</evidence>